<dbReference type="Gene3D" id="2.30.110.40">
    <property type="entry name" value="Phage tail tube protein"/>
    <property type="match status" value="1"/>
</dbReference>
<evidence type="ECO:0000313" key="2">
    <source>
        <dbReference type="Proteomes" id="UP001303587"/>
    </source>
</evidence>
<dbReference type="GeneID" id="89230857"/>
<accession>A0AA96V649</accession>
<reference evidence="1 2" key="1">
    <citation type="submission" date="2023-07" db="EMBL/GenBank/DDBJ databases">
        <title>Closed genoem sequence of Methanosarcinaceae archaeon Ac7.</title>
        <authorList>
            <person name="Poehlein A."/>
            <person name="Protasov E."/>
            <person name="Platt K."/>
            <person name="Reeh H."/>
            <person name="Daniel R."/>
            <person name="Brune A."/>
        </authorList>
    </citation>
    <scope>NUCLEOTIDE SEQUENCE [LARGE SCALE GENOMIC DNA]</scope>
    <source>
        <strain evidence="1 2">Ac7</strain>
    </source>
</reference>
<dbReference type="InterPro" id="IPR038628">
    <property type="entry name" value="XkdM-like_sf"/>
</dbReference>
<evidence type="ECO:0000313" key="1">
    <source>
        <dbReference type="EMBL" id="WNY26190.1"/>
    </source>
</evidence>
<dbReference type="InterPro" id="IPR018989">
    <property type="entry name" value="DUF2001"/>
</dbReference>
<proteinExistence type="predicted"/>
<gene>
    <name evidence="1" type="primary">xkdM</name>
    <name evidence="1" type="ORF">MsAc7_17630</name>
</gene>
<dbReference type="EMBL" id="CP131060">
    <property type="protein sequence ID" value="WNY26190.1"/>
    <property type="molecule type" value="Genomic_DNA"/>
</dbReference>
<keyword evidence="2" id="KW-1185">Reference proteome</keyword>
<dbReference type="Pfam" id="PF09393">
    <property type="entry name" value="DUF2001"/>
    <property type="match status" value="1"/>
</dbReference>
<dbReference type="RefSeq" id="WP_338102519.1">
    <property type="nucleotide sequence ID" value="NZ_CP131060.1"/>
</dbReference>
<dbReference type="SUPFAM" id="SSF69279">
    <property type="entry name" value="Phage tail proteins"/>
    <property type="match status" value="1"/>
</dbReference>
<dbReference type="AlphaFoldDB" id="A0AA96V649"/>
<dbReference type="Proteomes" id="UP001303587">
    <property type="component" value="Chromosome"/>
</dbReference>
<protein>
    <submittedName>
        <fullName evidence="1">Phage-like element PBSX protein XkdM</fullName>
    </submittedName>
</protein>
<sequence>MTMKSEDAISGSLGKCYIVLDGNRYDCINLIKIEAKSEKKKVEVPILGKPGKGNKAAGWNGTGSLSFHYNSSMFREQVHEYIKTGKDFYFDIEVLNEDPTSSVGRQYAILKNCNLDNATLALIDSTAEYLEDPYDFTFDDYELPEKFTTLEGML</sequence>
<organism evidence="1 2">
    <name type="scientific">Methanolapillus millepedarum</name>
    <dbReference type="NCBI Taxonomy" id="3028296"/>
    <lineage>
        <taxon>Archaea</taxon>
        <taxon>Methanobacteriati</taxon>
        <taxon>Methanobacteriota</taxon>
        <taxon>Stenosarchaea group</taxon>
        <taxon>Methanomicrobia</taxon>
        <taxon>Methanosarcinales</taxon>
        <taxon>Methanosarcinaceae</taxon>
        <taxon>Methanolapillus</taxon>
    </lineage>
</organism>
<name>A0AA96V649_9EURY</name>